<dbReference type="Proteomes" id="UP000278746">
    <property type="component" value="Unassembled WGS sequence"/>
</dbReference>
<dbReference type="PANTHER" id="PTHR43031:SF17">
    <property type="entry name" value="SULFURTRANSFERASE YTWF-RELATED"/>
    <property type="match status" value="1"/>
</dbReference>
<sequence>MRGGNKMREMTAEEVAQAAKNNKDVSIIDVREDEEVAEGMIPGARHIPLGQVPDRLDELDKDKEHIMVCRSGARSGRAGSFLKKEGYDVINMSGGMLEWKDEVQK</sequence>
<dbReference type="CDD" id="cd00158">
    <property type="entry name" value="RHOD"/>
    <property type="match status" value="1"/>
</dbReference>
<dbReference type="EMBL" id="RHIB01000003">
    <property type="protein sequence ID" value="RNA67183.1"/>
    <property type="molecule type" value="Genomic_DNA"/>
</dbReference>
<protein>
    <submittedName>
        <fullName evidence="2">Rhodanese-like domain-containing protein</fullName>
    </submittedName>
</protein>
<comment type="caution">
    <text evidence="2">The sequence shown here is derived from an EMBL/GenBank/DDBJ whole genome shotgun (WGS) entry which is preliminary data.</text>
</comment>
<organism evidence="2 3">
    <name type="scientific">Alteribacter keqinensis</name>
    <dbReference type="NCBI Taxonomy" id="2483800"/>
    <lineage>
        <taxon>Bacteria</taxon>
        <taxon>Bacillati</taxon>
        <taxon>Bacillota</taxon>
        <taxon>Bacilli</taxon>
        <taxon>Bacillales</taxon>
        <taxon>Bacillaceae</taxon>
        <taxon>Alteribacter</taxon>
    </lineage>
</organism>
<reference evidence="2 3" key="1">
    <citation type="submission" date="2018-10" db="EMBL/GenBank/DDBJ databases">
        <title>Bacillus Keqinensis sp. nov., a moderately halophilic bacterium isolated from a saline-alkaline lake.</title>
        <authorList>
            <person name="Wang H."/>
        </authorList>
    </citation>
    <scope>NUCLEOTIDE SEQUENCE [LARGE SCALE GENOMIC DNA]</scope>
    <source>
        <strain evidence="2 3">KQ-3</strain>
    </source>
</reference>
<dbReference type="InterPro" id="IPR036873">
    <property type="entry name" value="Rhodanese-like_dom_sf"/>
</dbReference>
<dbReference type="PANTHER" id="PTHR43031">
    <property type="entry name" value="FAD-DEPENDENT OXIDOREDUCTASE"/>
    <property type="match status" value="1"/>
</dbReference>
<dbReference type="SUPFAM" id="SSF52821">
    <property type="entry name" value="Rhodanese/Cell cycle control phosphatase"/>
    <property type="match status" value="1"/>
</dbReference>
<proteinExistence type="predicted"/>
<evidence type="ECO:0000313" key="2">
    <source>
        <dbReference type="EMBL" id="RNA67183.1"/>
    </source>
</evidence>
<accession>A0A3M7TNH8</accession>
<dbReference type="Pfam" id="PF00581">
    <property type="entry name" value="Rhodanese"/>
    <property type="match status" value="1"/>
</dbReference>
<evidence type="ECO:0000259" key="1">
    <source>
        <dbReference type="PROSITE" id="PS50206"/>
    </source>
</evidence>
<dbReference type="Gene3D" id="3.40.250.10">
    <property type="entry name" value="Rhodanese-like domain"/>
    <property type="match status" value="1"/>
</dbReference>
<gene>
    <name evidence="2" type="ORF">EBO34_15835</name>
</gene>
<dbReference type="OrthoDB" id="9800872at2"/>
<keyword evidence="3" id="KW-1185">Reference proteome</keyword>
<name>A0A3M7TNH8_9BACI</name>
<dbReference type="SMART" id="SM00450">
    <property type="entry name" value="RHOD"/>
    <property type="match status" value="1"/>
</dbReference>
<dbReference type="PROSITE" id="PS50206">
    <property type="entry name" value="RHODANESE_3"/>
    <property type="match status" value="1"/>
</dbReference>
<feature type="domain" description="Rhodanese" evidence="1">
    <location>
        <begin position="21"/>
        <end position="104"/>
    </location>
</feature>
<dbReference type="InterPro" id="IPR050229">
    <property type="entry name" value="GlpE_sulfurtransferase"/>
</dbReference>
<evidence type="ECO:0000313" key="3">
    <source>
        <dbReference type="Proteomes" id="UP000278746"/>
    </source>
</evidence>
<dbReference type="AlphaFoldDB" id="A0A3M7TNH8"/>
<dbReference type="InterPro" id="IPR001763">
    <property type="entry name" value="Rhodanese-like_dom"/>
</dbReference>